<evidence type="ECO:0000313" key="1">
    <source>
        <dbReference type="EMBL" id="KAJ7724138.1"/>
    </source>
</evidence>
<reference evidence="1" key="1">
    <citation type="submission" date="2023-03" db="EMBL/GenBank/DDBJ databases">
        <title>Massive genome expansion in bonnet fungi (Mycena s.s.) driven by repeated elements and novel gene families across ecological guilds.</title>
        <authorList>
            <consortium name="Lawrence Berkeley National Laboratory"/>
            <person name="Harder C.B."/>
            <person name="Miyauchi S."/>
            <person name="Viragh M."/>
            <person name="Kuo A."/>
            <person name="Thoen E."/>
            <person name="Andreopoulos B."/>
            <person name="Lu D."/>
            <person name="Skrede I."/>
            <person name="Drula E."/>
            <person name="Henrissat B."/>
            <person name="Morin E."/>
            <person name="Kohler A."/>
            <person name="Barry K."/>
            <person name="LaButti K."/>
            <person name="Morin E."/>
            <person name="Salamov A."/>
            <person name="Lipzen A."/>
            <person name="Mereny Z."/>
            <person name="Hegedus B."/>
            <person name="Baldrian P."/>
            <person name="Stursova M."/>
            <person name="Weitz H."/>
            <person name="Taylor A."/>
            <person name="Grigoriev I.V."/>
            <person name="Nagy L.G."/>
            <person name="Martin F."/>
            <person name="Kauserud H."/>
        </authorList>
    </citation>
    <scope>NUCLEOTIDE SEQUENCE</scope>
    <source>
        <strain evidence="1">CBHHK182m</strain>
    </source>
</reference>
<dbReference type="AlphaFoldDB" id="A0AAD7HN13"/>
<organism evidence="1 2">
    <name type="scientific">Mycena metata</name>
    <dbReference type="NCBI Taxonomy" id="1033252"/>
    <lineage>
        <taxon>Eukaryota</taxon>
        <taxon>Fungi</taxon>
        <taxon>Dikarya</taxon>
        <taxon>Basidiomycota</taxon>
        <taxon>Agaricomycotina</taxon>
        <taxon>Agaricomycetes</taxon>
        <taxon>Agaricomycetidae</taxon>
        <taxon>Agaricales</taxon>
        <taxon>Marasmiineae</taxon>
        <taxon>Mycenaceae</taxon>
        <taxon>Mycena</taxon>
    </lineage>
</organism>
<sequence>MSLAVNGLSVLSAGYQAAPRTCISSAFYARLPTPRKPCVLVTTTVPGHLPVLVPINCDIVPNLAFDILLGLYWADYIRECLLSLDYHLDSSFNTWAFFSLLDHPLGTVLLFVELFPSKKYDYRHCRTYVHSAPALSAFIHGIRQPMWHKL</sequence>
<evidence type="ECO:0000313" key="2">
    <source>
        <dbReference type="Proteomes" id="UP001215598"/>
    </source>
</evidence>
<dbReference type="Proteomes" id="UP001215598">
    <property type="component" value="Unassembled WGS sequence"/>
</dbReference>
<dbReference type="EMBL" id="JARKIB010000205">
    <property type="protein sequence ID" value="KAJ7724138.1"/>
    <property type="molecule type" value="Genomic_DNA"/>
</dbReference>
<protein>
    <submittedName>
        <fullName evidence="1">Uncharacterized protein</fullName>
    </submittedName>
</protein>
<proteinExistence type="predicted"/>
<gene>
    <name evidence="1" type="ORF">B0H16DRAFT_1736921</name>
</gene>
<accession>A0AAD7HN13</accession>
<keyword evidence="2" id="KW-1185">Reference proteome</keyword>
<name>A0AAD7HN13_9AGAR</name>
<comment type="caution">
    <text evidence="1">The sequence shown here is derived from an EMBL/GenBank/DDBJ whole genome shotgun (WGS) entry which is preliminary data.</text>
</comment>